<dbReference type="InterPro" id="IPR026191">
    <property type="entry name" value="LRIF1"/>
</dbReference>
<proteinExistence type="predicted"/>
<protein>
    <submittedName>
        <fullName evidence="2">Uncharacterized protein</fullName>
    </submittedName>
</protein>
<accession>A0A401NQU6</accession>
<reference evidence="2 3" key="1">
    <citation type="journal article" date="2018" name="Nat. Ecol. Evol.">
        <title>Shark genomes provide insights into elasmobranch evolution and the origin of vertebrates.</title>
        <authorList>
            <person name="Hara Y"/>
            <person name="Yamaguchi K"/>
            <person name="Onimaru K"/>
            <person name="Kadota M"/>
            <person name="Koyanagi M"/>
            <person name="Keeley SD"/>
            <person name="Tatsumi K"/>
            <person name="Tanaka K"/>
            <person name="Motone F"/>
            <person name="Kageyama Y"/>
            <person name="Nozu R"/>
            <person name="Adachi N"/>
            <person name="Nishimura O"/>
            <person name="Nakagawa R"/>
            <person name="Tanegashima C"/>
            <person name="Kiyatake I"/>
            <person name="Matsumoto R"/>
            <person name="Murakumo K"/>
            <person name="Nishida K"/>
            <person name="Terakita A"/>
            <person name="Kuratani S"/>
            <person name="Sato K"/>
            <person name="Hyodo S Kuraku.S."/>
        </authorList>
    </citation>
    <scope>NUCLEOTIDE SEQUENCE [LARGE SCALE GENOMIC DNA]</scope>
</reference>
<gene>
    <name evidence="2" type="ORF">scyTo_0011583</name>
</gene>
<keyword evidence="3" id="KW-1185">Reference proteome</keyword>
<evidence type="ECO:0000313" key="2">
    <source>
        <dbReference type="EMBL" id="GCB63219.1"/>
    </source>
</evidence>
<dbReference type="PANTHER" id="PTHR16131:SF2">
    <property type="entry name" value="LIGAND-DEPENDENT NUCLEAR RECEPTOR-INTERACTING FACTOR 1"/>
    <property type="match status" value="1"/>
</dbReference>
<feature type="region of interest" description="Disordered" evidence="1">
    <location>
        <begin position="662"/>
        <end position="696"/>
    </location>
</feature>
<comment type="caution">
    <text evidence="2">The sequence shown here is derived from an EMBL/GenBank/DDBJ whole genome shotgun (WGS) entry which is preliminary data.</text>
</comment>
<dbReference type="STRING" id="75743.A0A401NQU6"/>
<dbReference type="AlphaFoldDB" id="A0A401NQU6"/>
<dbReference type="Proteomes" id="UP000288216">
    <property type="component" value="Unassembled WGS sequence"/>
</dbReference>
<name>A0A401NQU6_SCYTO</name>
<dbReference type="OMA" id="SEHAYSC"/>
<feature type="compositionally biased region" description="Low complexity" evidence="1">
    <location>
        <begin position="558"/>
        <end position="570"/>
    </location>
</feature>
<dbReference type="GO" id="GO:0006355">
    <property type="term" value="P:regulation of DNA-templated transcription"/>
    <property type="evidence" value="ECO:0007669"/>
    <property type="project" value="InterPro"/>
</dbReference>
<sequence>MAYNLTAVTLAGPAVQNAQASCTSAMDQNTYMLLKSPVLPAGHHLQIPANAEVKSVPASSLPLAIQQKILSTAASSLTNTTEFTKSSPTVIYVCPVNTVKTVQKRLPNIRPKSILNLSTTLLTSDASFPSPTAPATFACGGVVSNEQILSKDSPMKWVVQKNPQTLAHCLIPVKSSNNLASKILKSLADQQHTESSNTNLAPSPLTTPAQTAADLFSPFKENALVMYNGKVYLVVQKNGGLPSPCPKSVPASMNHAEKENAGTAILPQIDLLTKIKEEPEDPQPVEQKIQFLSQLTDYCRTAVSVQSIHDQHRAQDIPGTLHEHSKWICGTAREETDEQLLKKAGIHTNLRICLTRISPKQLEQWEKSNSPTTSDPLELSSHLSRKMDNVKTEAVSKEIQMNLVLPAIKREEPTETEYYAYHTKNIEIKLEPKSPVKRKAERIHCPVSEKKQCLKRFIPNWESEHAYSCLPVYNAETPSHNTEATSRIDSHCGPEVFTSSAQAISVLEDNMTMESFPMTTFSTGTDSVPNPSTDSTNPVSEPSTSTPSMECSPTTDISAACSYSSPPSSSIDETTRDEKIKRLKAILKEKEVALEAIRKKMIKTKAAEKRKAGKSKCPSTSKKQRCKKWVLNRESEHAYSCLPGQETGGEAHMGTRYGHDRLSGSAPAHTRQTEPCTRENFPPVQTLPPGDKTPRDEKIKLLKEILKEKEAALESIRRKKISTPS</sequence>
<dbReference type="OrthoDB" id="9944055at2759"/>
<organism evidence="2 3">
    <name type="scientific">Scyliorhinus torazame</name>
    <name type="common">Cloudy catshark</name>
    <name type="synonym">Catulus torazame</name>
    <dbReference type="NCBI Taxonomy" id="75743"/>
    <lineage>
        <taxon>Eukaryota</taxon>
        <taxon>Metazoa</taxon>
        <taxon>Chordata</taxon>
        <taxon>Craniata</taxon>
        <taxon>Vertebrata</taxon>
        <taxon>Chondrichthyes</taxon>
        <taxon>Elasmobranchii</taxon>
        <taxon>Galeomorphii</taxon>
        <taxon>Galeoidea</taxon>
        <taxon>Carcharhiniformes</taxon>
        <taxon>Scyliorhinidae</taxon>
        <taxon>Scyliorhinus</taxon>
    </lineage>
</organism>
<dbReference type="PANTHER" id="PTHR16131">
    <property type="entry name" value="LIGAND-DEPENDENT NUCLEAR RECEPTOR-INTERACTING FACTOR 1"/>
    <property type="match status" value="1"/>
</dbReference>
<evidence type="ECO:0000256" key="1">
    <source>
        <dbReference type="SAM" id="MobiDB-lite"/>
    </source>
</evidence>
<feature type="region of interest" description="Disordered" evidence="1">
    <location>
        <begin position="518"/>
        <end position="576"/>
    </location>
</feature>
<dbReference type="GO" id="GO:0042974">
    <property type="term" value="F:nuclear retinoic acid receptor binding"/>
    <property type="evidence" value="ECO:0007669"/>
    <property type="project" value="InterPro"/>
</dbReference>
<dbReference type="EMBL" id="BFAA01005316">
    <property type="protein sequence ID" value="GCB63219.1"/>
    <property type="molecule type" value="Genomic_DNA"/>
</dbReference>
<evidence type="ECO:0000313" key="3">
    <source>
        <dbReference type="Proteomes" id="UP000288216"/>
    </source>
</evidence>
<dbReference type="Pfam" id="PF15741">
    <property type="entry name" value="LRIF1"/>
    <property type="match status" value="3"/>
</dbReference>
<feature type="compositionally biased region" description="Polar residues" evidence="1">
    <location>
        <begin position="518"/>
        <end position="557"/>
    </location>
</feature>